<sequence>MKNINLLNHLVSQYDKSYDDLPYDNALSKESIKSRILESNTIESVSSMISSDDLTTLADSCYSNPKFLNTALASHISYSFLNSNPNFEKYIVNYQNECTSSYKSISSAIENSLKNKTRKTKSFSLAALSLNDKKVLNPAPKSDKYTLKVNSMLIGSEKPHVSSLEQISSQTKLSDLDDDPGLIFCNFDHKSNLNNIIASSSNCNDDIIIRSDESSSIENKSVTTLQTELSICKDKQEDLLYAHINKRVFDLNPPKKDWGPISRNLVSVISETIEECNYRLTKHHKECTRIFPPSHKINELSSFIFDVTDYLYINCLTGTVLAIYSNRLLRRNKKSNAFKDNNKGLFISLLILAIKMATPENKYMDASFQKISMASDGEFSLKELAYLENELLNLLDYNLWVSCNDINNFIQHNTYGYLDSILAYYQFEDRLEKRKNDLIESNFSTNPSL</sequence>
<dbReference type="AlphaFoldDB" id="A0A2T9YCK8"/>
<reference evidence="1 2" key="1">
    <citation type="journal article" date="2018" name="MBio">
        <title>Comparative Genomics Reveals the Core Gene Toolbox for the Fungus-Insect Symbiosis.</title>
        <authorList>
            <person name="Wang Y."/>
            <person name="Stata M."/>
            <person name="Wang W."/>
            <person name="Stajich J.E."/>
            <person name="White M.M."/>
            <person name="Moncalvo J.M."/>
        </authorList>
    </citation>
    <scope>NUCLEOTIDE SEQUENCE [LARGE SCALE GENOMIC DNA]</scope>
    <source>
        <strain evidence="1 2">SWE-8-4</strain>
    </source>
</reference>
<name>A0A2T9YCK8_9FUNG</name>
<comment type="caution">
    <text evidence="1">The sequence shown here is derived from an EMBL/GenBank/DDBJ whole genome shotgun (WGS) entry which is preliminary data.</text>
</comment>
<evidence type="ECO:0000313" key="1">
    <source>
        <dbReference type="EMBL" id="PVU90049.1"/>
    </source>
</evidence>
<gene>
    <name evidence="1" type="ORF">BB561_005047</name>
</gene>
<proteinExistence type="predicted"/>
<evidence type="ECO:0000313" key="2">
    <source>
        <dbReference type="Proteomes" id="UP000245383"/>
    </source>
</evidence>
<organism evidence="1 2">
    <name type="scientific">Smittium simulii</name>
    <dbReference type="NCBI Taxonomy" id="133385"/>
    <lineage>
        <taxon>Eukaryota</taxon>
        <taxon>Fungi</taxon>
        <taxon>Fungi incertae sedis</taxon>
        <taxon>Zoopagomycota</taxon>
        <taxon>Kickxellomycotina</taxon>
        <taxon>Harpellomycetes</taxon>
        <taxon>Harpellales</taxon>
        <taxon>Legeriomycetaceae</taxon>
        <taxon>Smittium</taxon>
    </lineage>
</organism>
<dbReference type="Gene3D" id="1.10.472.10">
    <property type="entry name" value="Cyclin-like"/>
    <property type="match status" value="1"/>
</dbReference>
<evidence type="ECO:0008006" key="3">
    <source>
        <dbReference type="Google" id="ProtNLM"/>
    </source>
</evidence>
<accession>A0A2T9YCK8</accession>
<dbReference type="Proteomes" id="UP000245383">
    <property type="component" value="Unassembled WGS sequence"/>
</dbReference>
<dbReference type="EMBL" id="MBFR01000279">
    <property type="protein sequence ID" value="PVU90049.1"/>
    <property type="molecule type" value="Genomic_DNA"/>
</dbReference>
<dbReference type="OrthoDB" id="5616525at2759"/>
<protein>
    <recommendedName>
        <fullName evidence="3">Cyclin N-terminal domain-containing protein</fullName>
    </recommendedName>
</protein>
<keyword evidence="2" id="KW-1185">Reference proteome</keyword>